<dbReference type="GO" id="GO:0005975">
    <property type="term" value="P:carbohydrate metabolic process"/>
    <property type="evidence" value="ECO:0007669"/>
    <property type="project" value="InterPro"/>
</dbReference>
<name>A0AAU7CC02_9BACT</name>
<dbReference type="InterPro" id="IPR011330">
    <property type="entry name" value="Glyco_hydro/deAcase_b/a-brl"/>
</dbReference>
<sequence length="498" mass="56998">MNQFYHSHLPTLPLLLWETPPGPDLILAQEGIPCARVKGTHPLAFQGGRFVLYDGRRISGARVRAALTPDHVALDIDLLRQEDRRDPFQALVDTRAAHQSWQVTGLTLTERAGRVAKAGIRRRIVQRLRHAVGQAGGLWVRLGAFPFPYRSAFNFRVDLDESVPDDYARFARARRPLEDCTTHFVSTRAYGDHPTVLTDLLRFDSQSHGHHHVIYRDPDANRRNLRRAHRTLADCGMPPVGFAAPHGRWNAGLDEVLEELGYLYSSDFQLGFDDLPFFPWLGDRFSTVLQVPIHPVCEGLFIEAGADNGRAVAQYLTRVVRAKINACEPAFVYGHPERRLARFPEVLAELAALIANEPYVWRTTLTEFAQWWRWRAERRWSVLPKPEGRFEIQFDDWSSEFPLAIEIVRGYHVATVPVTGPRMVLHLEDLAYERREVRADLPAPTLARRTPSFKTAVRKALDWETVTPLEDLPASTLTDRVKKGLRWWRDEPKREGTR</sequence>
<dbReference type="AlphaFoldDB" id="A0AAU7CC02"/>
<dbReference type="EMBL" id="CP155447">
    <property type="protein sequence ID" value="XBH02696.1"/>
    <property type="molecule type" value="Genomic_DNA"/>
</dbReference>
<reference evidence="1" key="1">
    <citation type="submission" date="2024-05" db="EMBL/GenBank/DDBJ databases">
        <title>Planctomycetes of the genus Singulisphaera possess chitinolytic capabilities.</title>
        <authorList>
            <person name="Ivanova A."/>
        </authorList>
    </citation>
    <scope>NUCLEOTIDE SEQUENCE</scope>
    <source>
        <strain evidence="1">Ch08T</strain>
    </source>
</reference>
<gene>
    <name evidence="1" type="ORF">V5E97_30885</name>
</gene>
<proteinExistence type="predicted"/>
<organism evidence="1">
    <name type="scientific">Singulisphaera sp. Ch08</name>
    <dbReference type="NCBI Taxonomy" id="3120278"/>
    <lineage>
        <taxon>Bacteria</taxon>
        <taxon>Pseudomonadati</taxon>
        <taxon>Planctomycetota</taxon>
        <taxon>Planctomycetia</taxon>
        <taxon>Isosphaerales</taxon>
        <taxon>Isosphaeraceae</taxon>
        <taxon>Singulisphaera</taxon>
    </lineage>
</organism>
<evidence type="ECO:0000313" key="1">
    <source>
        <dbReference type="EMBL" id="XBH02696.1"/>
    </source>
</evidence>
<dbReference type="Gene3D" id="3.20.20.370">
    <property type="entry name" value="Glycoside hydrolase/deacetylase"/>
    <property type="match status" value="1"/>
</dbReference>
<dbReference type="SUPFAM" id="SSF88713">
    <property type="entry name" value="Glycoside hydrolase/deacetylase"/>
    <property type="match status" value="1"/>
</dbReference>
<protein>
    <submittedName>
        <fullName evidence="1">Uncharacterized protein</fullName>
    </submittedName>
</protein>
<accession>A0AAU7CC02</accession>
<dbReference type="RefSeq" id="WP_406695437.1">
    <property type="nucleotide sequence ID" value="NZ_CP155447.1"/>
</dbReference>